<dbReference type="OrthoDB" id="106058at2157"/>
<dbReference type="RefSeq" id="WP_054300125.1">
    <property type="nucleotide sequence ID" value="NZ_CP032683.1"/>
</dbReference>
<dbReference type="GeneID" id="53686571"/>
<dbReference type="EMBL" id="JAAYQL010000068">
    <property type="protein sequence ID" value="NLK33355.1"/>
    <property type="molecule type" value="Genomic_DNA"/>
</dbReference>
<name>A0A660HNP8_9EURY</name>
<evidence type="ECO:0000313" key="1">
    <source>
        <dbReference type="EMBL" id="AYK13898.1"/>
    </source>
</evidence>
<evidence type="ECO:0000313" key="3">
    <source>
        <dbReference type="Proteomes" id="UP000053087"/>
    </source>
</evidence>
<dbReference type="EMBL" id="CP032683">
    <property type="protein sequence ID" value="AYK13898.1"/>
    <property type="molecule type" value="Genomic_DNA"/>
</dbReference>
<gene>
    <name evidence="1" type="ORF">AOB57_000545</name>
    <name evidence="2" type="ORF">GX302_11185</name>
</gene>
<reference evidence="1" key="2">
    <citation type="submission" date="2018-10" db="EMBL/GenBank/DDBJ databases">
        <authorList>
            <person name="Fischer M.A."/>
            <person name="Kern T."/>
            <person name="Deppenmeier U."/>
            <person name="Schmitz R.A."/>
            <person name="Rother M."/>
        </authorList>
    </citation>
    <scope>NUCLEOTIDE SEQUENCE</scope>
    <source>
        <strain evidence="1">E03.2</strain>
    </source>
</reference>
<reference evidence="2 4" key="3">
    <citation type="journal article" date="2020" name="Biotechnol. Biofuels">
        <title>New insights from the biogas microbiome by comprehensive genome-resolved metagenomics of nearly 1600 species originating from multiple anaerobic digesters.</title>
        <authorList>
            <person name="Campanaro S."/>
            <person name="Treu L."/>
            <person name="Rodriguez-R L.M."/>
            <person name="Kovalovszki A."/>
            <person name="Ziels R.M."/>
            <person name="Maus I."/>
            <person name="Zhu X."/>
            <person name="Kougias P.G."/>
            <person name="Basile A."/>
            <person name="Luo G."/>
            <person name="Schluter A."/>
            <person name="Konstantinidis K.T."/>
            <person name="Angelidaki I."/>
        </authorList>
    </citation>
    <scope>NUCLEOTIDE SEQUENCE [LARGE SCALE GENOMIC DNA]</scope>
    <source>
        <strain evidence="2">AS22ysBPME_46</strain>
    </source>
</reference>
<dbReference type="AlphaFoldDB" id="A0A660HNP8"/>
<dbReference type="KEGG" id="mfz:AOB57_000545"/>
<proteinExistence type="predicted"/>
<reference evidence="1 3" key="1">
    <citation type="journal article" date="2016" name="Int. J. Syst. Evol. Microbiol.">
        <title>Methanosarcina flavescens sp. nov., a methanogenic archaeon isolated from a full-scale anaerobic digester.</title>
        <authorList>
            <person name="Kern T."/>
            <person name="Fischer M.A."/>
            <person name="Deppenmeier U."/>
            <person name="Schmitz R.A."/>
            <person name="Rother M."/>
        </authorList>
    </citation>
    <scope>NUCLEOTIDE SEQUENCE [LARGE SCALE GENOMIC DNA]</scope>
    <source>
        <strain evidence="1 3">E03.2</strain>
    </source>
</reference>
<organism evidence="1 3">
    <name type="scientific">Methanosarcina flavescens</name>
    <dbReference type="NCBI Taxonomy" id="1715806"/>
    <lineage>
        <taxon>Archaea</taxon>
        <taxon>Methanobacteriati</taxon>
        <taxon>Methanobacteriota</taxon>
        <taxon>Stenosarchaea group</taxon>
        <taxon>Methanomicrobia</taxon>
        <taxon>Methanosarcinales</taxon>
        <taxon>Methanosarcinaceae</taxon>
        <taxon>Methanosarcina</taxon>
    </lineage>
</organism>
<accession>A0A660HNP8</accession>
<protein>
    <submittedName>
        <fullName evidence="1">Uncharacterized protein</fullName>
    </submittedName>
</protein>
<dbReference type="Proteomes" id="UP000585579">
    <property type="component" value="Unassembled WGS sequence"/>
</dbReference>
<sequence>MAEYSKSLLSRSNDFEWSQIEYINFEKGDQGFVRPVARTNGLCFYLDPSKLLRTQKPEVFVLKPKVPIPPAHSFIKVTVAETEEVDDVEPIGNWNYFYVGDEHNNLGYKNPTKTYYKYVSGWEPLDITSALLKDGRFQDLRARFSDYMTGCFIAPEDDLAMIEACMSMYCASSPAFVAQKGGVDTSIFGKTRQWASFTRSTNFIRPEFRKSNFPYFYKPLKKNENPDITKCIEVNRAYNNRQEVPILLPMVLPSEFEKVAFFNEKNKAYRPYVQAFMIDMIHIDPIVSPKLSKFIEEFMYELINDIMTGDCAYYNQDIGSIASKLPISLARTNLKPEASKEDIIESANAWANMYYQARQHITSPLSNDQMYKLSQDARTLYLELKNRYDTGMSMKVVDVKRDSKVFEWNFEDALQNLIRAGVVFMPNVYEIGLVNLKQ</sequence>
<evidence type="ECO:0000313" key="4">
    <source>
        <dbReference type="Proteomes" id="UP000585579"/>
    </source>
</evidence>
<evidence type="ECO:0000313" key="2">
    <source>
        <dbReference type="EMBL" id="NLK33355.1"/>
    </source>
</evidence>
<dbReference type="Proteomes" id="UP000053087">
    <property type="component" value="Chromosome"/>
</dbReference>
<keyword evidence="3" id="KW-1185">Reference proteome</keyword>